<dbReference type="Proteomes" id="UP001231189">
    <property type="component" value="Unassembled WGS sequence"/>
</dbReference>
<organism evidence="13 14">
    <name type="scientific">Lolium multiflorum</name>
    <name type="common">Italian ryegrass</name>
    <name type="synonym">Lolium perenne subsp. multiflorum</name>
    <dbReference type="NCBI Taxonomy" id="4521"/>
    <lineage>
        <taxon>Eukaryota</taxon>
        <taxon>Viridiplantae</taxon>
        <taxon>Streptophyta</taxon>
        <taxon>Embryophyta</taxon>
        <taxon>Tracheophyta</taxon>
        <taxon>Spermatophyta</taxon>
        <taxon>Magnoliopsida</taxon>
        <taxon>Liliopsida</taxon>
        <taxon>Poales</taxon>
        <taxon>Poaceae</taxon>
        <taxon>BOP clade</taxon>
        <taxon>Pooideae</taxon>
        <taxon>Poodae</taxon>
        <taxon>Poeae</taxon>
        <taxon>Poeae Chloroplast Group 2 (Poeae type)</taxon>
        <taxon>Loliodinae</taxon>
        <taxon>Loliinae</taxon>
        <taxon>Lolium</taxon>
    </lineage>
</organism>
<dbReference type="EMBL" id="JAUUTY010000004">
    <property type="protein sequence ID" value="KAK1647976.1"/>
    <property type="molecule type" value="Genomic_DNA"/>
</dbReference>
<evidence type="ECO:0000256" key="1">
    <source>
        <dbReference type="ARBA" id="ARBA00004651"/>
    </source>
</evidence>
<proteinExistence type="inferred from homology"/>
<evidence type="ECO:0000256" key="10">
    <source>
        <dbReference type="SAM" id="MobiDB-lite"/>
    </source>
</evidence>
<comment type="caution">
    <text evidence="13">The sequence shown here is derived from an EMBL/GenBank/DDBJ whole genome shotgun (WGS) entry which is preliminary data.</text>
</comment>
<gene>
    <name evidence="13" type="ORF">QYE76_065781</name>
</gene>
<dbReference type="GO" id="GO:0005886">
    <property type="term" value="C:plasma membrane"/>
    <property type="evidence" value="ECO:0007669"/>
    <property type="project" value="UniProtKB-SubCell"/>
</dbReference>
<evidence type="ECO:0000313" key="13">
    <source>
        <dbReference type="EMBL" id="KAK1647976.1"/>
    </source>
</evidence>
<feature type="region of interest" description="Disordered" evidence="10">
    <location>
        <begin position="140"/>
        <end position="159"/>
    </location>
</feature>
<reference evidence="13" key="1">
    <citation type="submission" date="2023-07" db="EMBL/GenBank/DDBJ databases">
        <title>A chromosome-level genome assembly of Lolium multiflorum.</title>
        <authorList>
            <person name="Chen Y."/>
            <person name="Copetti D."/>
            <person name="Kolliker R."/>
            <person name="Studer B."/>
        </authorList>
    </citation>
    <scope>NUCLEOTIDE SEQUENCE</scope>
    <source>
        <strain evidence="13">02402/16</strain>
        <tissue evidence="13">Leaf</tissue>
    </source>
</reference>
<keyword evidence="5 11" id="KW-0812">Transmembrane</keyword>
<feature type="transmembrane region" description="Helical" evidence="11">
    <location>
        <begin position="74"/>
        <end position="95"/>
    </location>
</feature>
<evidence type="ECO:0000256" key="9">
    <source>
        <dbReference type="ARBA" id="ARBA00025302"/>
    </source>
</evidence>
<dbReference type="GO" id="GO:0071555">
    <property type="term" value="P:cell wall organization"/>
    <property type="evidence" value="ECO:0007669"/>
    <property type="project" value="UniProtKB-KW"/>
</dbReference>
<keyword evidence="6 11" id="KW-1133">Transmembrane helix</keyword>
<keyword evidence="14" id="KW-1185">Reference proteome</keyword>
<comment type="similarity">
    <text evidence="2">Belongs to the Casparian strip membrane proteins (CASP) family.</text>
</comment>
<name>A0AAD8S962_LOLMU</name>
<evidence type="ECO:0000256" key="4">
    <source>
        <dbReference type="ARBA" id="ARBA00022475"/>
    </source>
</evidence>
<dbReference type="InterPro" id="IPR044173">
    <property type="entry name" value="CASPL"/>
</dbReference>
<keyword evidence="7 11" id="KW-0472">Membrane</keyword>
<dbReference type="PANTHER" id="PTHR36488">
    <property type="entry name" value="CASP-LIKE PROTEIN 1U1"/>
    <property type="match status" value="1"/>
</dbReference>
<protein>
    <recommendedName>
        <fullName evidence="12">Casparian strip membrane protein domain-containing protein</fullName>
    </recommendedName>
</protein>
<evidence type="ECO:0000256" key="7">
    <source>
        <dbReference type="ARBA" id="ARBA00023136"/>
    </source>
</evidence>
<evidence type="ECO:0000256" key="6">
    <source>
        <dbReference type="ARBA" id="ARBA00022989"/>
    </source>
</evidence>
<evidence type="ECO:0000313" key="14">
    <source>
        <dbReference type="Proteomes" id="UP001231189"/>
    </source>
</evidence>
<sequence length="516" mass="55796">MDGTKAASLAFRIVALALSVAAAVAMGTANQLMVVSYNYKHYSALVYFVAGSAISAVCGALALFLFVYRGGGSLTVSLLDTTVQAILFSASGAALATRDCFSAGADALRDRTGTAAALGVCAAAAVSVAALTRDKHRNWSGHRSCGHGHGPGPPGRGTLDVRELKVSASVHVQYNDVGNGSMVSLVDSPAGRTSLAGYVEVHTAEFDEDDDGNSGDEYADASTNDKGDDSNVHDEGADVNADDEGNDANTAVEDNDATVHDESNTSFHHDIFDARYWDGLDPKMIDILLQKGPQKDLSIKHGLTNKISIRQHIRHAGGTIYATTTSTSTSEMAEEPIKYEDLPAEHKKKYDDLKAILEADLIGAFERTRSHGIKFKGFQPEGALEGLDLSLPSEERTRARDRKLTMPWLTLFIGILRAWEIPLYTRPPLQYTMAAPQQQGSPAYIVYKVGGDPGDYQFLYEPPKEIPHGYVCIRAGLQQLDEPGYAGRDATRKGSWDRVVLEQEEILEQMLRNRRG</sequence>
<feature type="transmembrane region" description="Helical" evidence="11">
    <location>
        <begin position="45"/>
        <end position="67"/>
    </location>
</feature>
<accession>A0AAD8S962</accession>
<evidence type="ECO:0000256" key="8">
    <source>
        <dbReference type="ARBA" id="ARBA00023316"/>
    </source>
</evidence>
<dbReference type="Pfam" id="PF04535">
    <property type="entry name" value="CASP_dom"/>
    <property type="match status" value="1"/>
</dbReference>
<feature type="domain" description="Casparian strip membrane protein" evidence="12">
    <location>
        <begin position="4"/>
        <end position="102"/>
    </location>
</feature>
<keyword evidence="8" id="KW-0961">Cell wall biogenesis/degradation</keyword>
<dbReference type="PANTHER" id="PTHR36488:SF8">
    <property type="entry name" value="CASP-LIKE PROTEIN 1U1"/>
    <property type="match status" value="1"/>
</dbReference>
<evidence type="ECO:0000256" key="2">
    <source>
        <dbReference type="ARBA" id="ARBA00007651"/>
    </source>
</evidence>
<evidence type="ECO:0000256" key="11">
    <source>
        <dbReference type="SAM" id="Phobius"/>
    </source>
</evidence>
<keyword evidence="4" id="KW-1003">Cell membrane</keyword>
<feature type="region of interest" description="Disordered" evidence="10">
    <location>
        <begin position="204"/>
        <end position="251"/>
    </location>
</feature>
<feature type="compositionally biased region" description="Acidic residues" evidence="10">
    <location>
        <begin position="206"/>
        <end position="219"/>
    </location>
</feature>
<comment type="subcellular location">
    <subcellularLocation>
        <location evidence="1">Cell membrane</location>
        <topology evidence="1">Multi-pass membrane protein</topology>
    </subcellularLocation>
</comment>
<comment type="function">
    <text evidence="9">Regulates membrane-cell wall junctions and localized cell wall deposition. Required for establishment of the Casparian strip membrane domain (CSD) and the subsequent formation of Casparian strips, a cell wall modification of the root endodermis that determines an apoplastic barrier between the intraorganismal apoplasm and the extraorganismal apoplasm and prevents lateral diffusion.</text>
</comment>
<dbReference type="InterPro" id="IPR006702">
    <property type="entry name" value="CASP_dom"/>
</dbReference>
<evidence type="ECO:0000256" key="5">
    <source>
        <dbReference type="ARBA" id="ARBA00022692"/>
    </source>
</evidence>
<evidence type="ECO:0000256" key="3">
    <source>
        <dbReference type="ARBA" id="ARBA00011489"/>
    </source>
</evidence>
<evidence type="ECO:0000259" key="12">
    <source>
        <dbReference type="Pfam" id="PF04535"/>
    </source>
</evidence>
<comment type="subunit">
    <text evidence="3">Homodimer and heterodimers.</text>
</comment>
<feature type="transmembrane region" description="Helical" evidence="11">
    <location>
        <begin position="115"/>
        <end position="132"/>
    </location>
</feature>
<feature type="compositionally biased region" description="Basic and acidic residues" evidence="10">
    <location>
        <begin position="223"/>
        <end position="236"/>
    </location>
</feature>
<dbReference type="AlphaFoldDB" id="A0AAD8S962"/>